<evidence type="ECO:0000313" key="2">
    <source>
        <dbReference type="EMBL" id="TXS34261.1"/>
    </source>
</evidence>
<organism evidence="2">
    <name type="scientific">Streptomyces sp. gb1(2016)</name>
    <dbReference type="NCBI Taxonomy" id="1828321"/>
    <lineage>
        <taxon>Bacteria</taxon>
        <taxon>Bacillati</taxon>
        <taxon>Actinomycetota</taxon>
        <taxon>Actinomycetes</taxon>
        <taxon>Kitasatosporales</taxon>
        <taxon>Streptomycetaceae</taxon>
        <taxon>Streptomyces</taxon>
    </lineage>
</organism>
<protein>
    <recommendedName>
        <fullName evidence="3">WXG100 family type VII secretion target</fullName>
    </recommendedName>
</protein>
<feature type="compositionally biased region" description="Basic and acidic residues" evidence="1">
    <location>
        <begin position="100"/>
        <end position="109"/>
    </location>
</feature>
<proteinExistence type="predicted"/>
<comment type="caution">
    <text evidence="2">The sequence shown here is derived from an EMBL/GenBank/DDBJ whole genome shotgun (WGS) entry which is preliminary data.</text>
</comment>
<evidence type="ECO:0000256" key="1">
    <source>
        <dbReference type="SAM" id="MobiDB-lite"/>
    </source>
</evidence>
<reference evidence="2" key="1">
    <citation type="submission" date="2018-10" db="EMBL/GenBank/DDBJ databases">
        <authorList>
            <person name="Hariharan J."/>
            <person name="Choudoir M.J."/>
            <person name="Diebold P."/>
            <person name="Panke-Buisse K."/>
            <person name="Campbell A.N."/>
            <person name="Buckley D.H."/>
        </authorList>
    </citation>
    <scope>NUCLEOTIDE SEQUENCE</scope>
    <source>
        <strain evidence="2">Gb1</strain>
    </source>
</reference>
<dbReference type="RefSeq" id="WP_147982244.1">
    <property type="nucleotide sequence ID" value="NZ_RDBM01000004.1"/>
</dbReference>
<accession>A0A652LEV9</accession>
<name>A0A652LEV9_9ACTN</name>
<dbReference type="AlphaFoldDB" id="A0A652LEV9"/>
<dbReference type="EMBL" id="RDBM01000004">
    <property type="protein sequence ID" value="TXS34261.1"/>
    <property type="molecule type" value="Genomic_DNA"/>
</dbReference>
<evidence type="ECO:0008006" key="3">
    <source>
        <dbReference type="Google" id="ProtNLM"/>
    </source>
</evidence>
<sequence>MSGVYEADPSGLRHSVEEMKSLPVLAKRMVQDFRHQEAAYTAWPGWTDDFALQVRPRYQRNNTYCADVVQGLYEALDALVSATLANLDSIESTRTDATERIEAHGRSRYEGSQGQGGQGKH</sequence>
<feature type="region of interest" description="Disordered" evidence="1">
    <location>
        <begin position="100"/>
        <end position="121"/>
    </location>
</feature>
<gene>
    <name evidence="2" type="ORF">EAO74_00290</name>
</gene>